<feature type="domain" description="PG2 pseudoGTPase" evidence="3">
    <location>
        <begin position="83"/>
        <end position="260"/>
    </location>
</feature>
<dbReference type="GO" id="GO:0050770">
    <property type="term" value="P:regulation of axonogenesis"/>
    <property type="evidence" value="ECO:0007669"/>
    <property type="project" value="TreeGrafter"/>
</dbReference>
<protein>
    <recommendedName>
        <fullName evidence="6">Rho-GAP domain-containing protein</fullName>
    </recommendedName>
</protein>
<dbReference type="EMBL" id="BTSY01000004">
    <property type="protein sequence ID" value="GMT23902.1"/>
    <property type="molecule type" value="Genomic_DNA"/>
</dbReference>
<evidence type="ECO:0000256" key="1">
    <source>
        <dbReference type="SAM" id="MobiDB-lite"/>
    </source>
</evidence>
<dbReference type="SMART" id="SM00324">
    <property type="entry name" value="RhoGAP"/>
    <property type="match status" value="1"/>
</dbReference>
<dbReference type="InterPro" id="IPR000198">
    <property type="entry name" value="RhoGAP_dom"/>
</dbReference>
<sequence>SESSPPSLFLVACPEEDYHMIPLLQQDTSSLAESVHGYVVSPRPGGESSSGSIESPSPFPPSHLLGVMENGIEIIENRRPFIRAQMSIMCADGCNPENLLSSLLSPPYFRLLSYRSNLDSVAVIPLLTRQSSLRVDLRLSSYHSWLCMRPRLPIHAHIVVYSAKRSASWAHARAGVRRILEEGDDSLTGRSLLIVAIANDVTDYFRHEETNVLLTEGAELASSVGALFISIPGEGGSGGTSHSSIGYAAQLSSFLDRIATMLPPPGRRSANCTLERIKSVRSVIDYGSVRRLEGEEESRDSKELHSTMAATAADAAKTNPTTTQRRRPAPPRLLFNRYSMISFLPSIAPLATPEPLDVASEYATVQDSGSSEDDYAQIGREVDEKRYATRDETTTKGEQYGRMNDNLISSPISSSSLISPTYSPSSVLRKSTAPPIISTPALGYHKMSTPSCLHLLGASLVGPSMTNSLHGGSTGSDGGSTTTRSPSSSLSTHPLTSRSLTMDVISVEAVAAARAKVGIIGGLRGMRNSISVESLNGETKKKTSFVRKIKSSFRRRPRDSSTGGEGRDEDGGGGGGRGGRDGRREGGVSLPHSPALGALRRLEHKKNTTLPIVTMTAATPPGEKSSSEKSWASAGFSWLAGRSPHRRRKERSATTSGMERESSPPSAPLESLEMEGTTTPVPRFVANAVRLIEKEGGLSAEGIYRLSGSRSQQEELEQRLALMNSPYSSPVDVYSVAVALKNFFLRLPEPVITRELQEDLLAALDIDEMRSTLRFLPVHNRNVLMYLFAHLDKVAESSPTAMTHANLAIVWLPALIQPQFKDLEHLTAGVDLYKVYDRLKHEIFLTSSQKTVRTLLENWRSILPSEANLLRSF</sequence>
<dbReference type="InterPro" id="IPR051978">
    <property type="entry name" value="Rho-GAP_domain"/>
</dbReference>
<feature type="compositionally biased region" description="Low complexity" evidence="1">
    <location>
        <begin position="622"/>
        <end position="637"/>
    </location>
</feature>
<gene>
    <name evidence="4" type="ORF">PFISCL1PPCAC_15199</name>
</gene>
<dbReference type="PANTHER" id="PTHR46005">
    <property type="entry name" value="RHO GTPASE-ACTIVATING PROTEIN 190"/>
    <property type="match status" value="1"/>
</dbReference>
<dbReference type="AlphaFoldDB" id="A0AAV5VW91"/>
<evidence type="ECO:0000313" key="5">
    <source>
        <dbReference type="Proteomes" id="UP001432322"/>
    </source>
</evidence>
<evidence type="ECO:0000259" key="3">
    <source>
        <dbReference type="PROSITE" id="PS51853"/>
    </source>
</evidence>
<organism evidence="4 5">
    <name type="scientific">Pristionchus fissidentatus</name>
    <dbReference type="NCBI Taxonomy" id="1538716"/>
    <lineage>
        <taxon>Eukaryota</taxon>
        <taxon>Metazoa</taxon>
        <taxon>Ecdysozoa</taxon>
        <taxon>Nematoda</taxon>
        <taxon>Chromadorea</taxon>
        <taxon>Rhabditida</taxon>
        <taxon>Rhabditina</taxon>
        <taxon>Diplogasteromorpha</taxon>
        <taxon>Diplogasteroidea</taxon>
        <taxon>Neodiplogasteridae</taxon>
        <taxon>Pristionchus</taxon>
    </lineage>
</organism>
<dbReference type="GO" id="GO:0005829">
    <property type="term" value="C:cytosol"/>
    <property type="evidence" value="ECO:0007669"/>
    <property type="project" value="TreeGrafter"/>
</dbReference>
<feature type="region of interest" description="Disordered" evidence="1">
    <location>
        <begin position="292"/>
        <end position="330"/>
    </location>
</feature>
<dbReference type="InterPro" id="IPR045786">
    <property type="entry name" value="RhoGAP_pG1_pG2"/>
</dbReference>
<dbReference type="PROSITE" id="PS51853">
    <property type="entry name" value="PG2"/>
    <property type="match status" value="1"/>
</dbReference>
<dbReference type="SUPFAM" id="SSF48350">
    <property type="entry name" value="GTPase activation domain, GAP"/>
    <property type="match status" value="1"/>
</dbReference>
<dbReference type="InterPro" id="IPR008936">
    <property type="entry name" value="Rho_GTPase_activation_prot"/>
</dbReference>
<dbReference type="Proteomes" id="UP001432322">
    <property type="component" value="Unassembled WGS sequence"/>
</dbReference>
<feature type="region of interest" description="Disordered" evidence="1">
    <location>
        <begin position="536"/>
        <end position="675"/>
    </location>
</feature>
<evidence type="ECO:0008006" key="6">
    <source>
        <dbReference type="Google" id="ProtNLM"/>
    </source>
</evidence>
<feature type="non-terminal residue" evidence="4">
    <location>
        <position position="873"/>
    </location>
</feature>
<evidence type="ECO:0000259" key="2">
    <source>
        <dbReference type="PROSITE" id="PS50238"/>
    </source>
</evidence>
<feature type="region of interest" description="Disordered" evidence="1">
    <location>
        <begin position="41"/>
        <end position="60"/>
    </location>
</feature>
<accession>A0AAV5VW91</accession>
<dbReference type="InterPro" id="IPR039006">
    <property type="entry name" value="RhoGAP_pG2"/>
</dbReference>
<dbReference type="PROSITE" id="PS50238">
    <property type="entry name" value="RHOGAP"/>
    <property type="match status" value="1"/>
</dbReference>
<feature type="compositionally biased region" description="Low complexity" evidence="1">
    <location>
        <begin position="479"/>
        <end position="496"/>
    </location>
</feature>
<comment type="caution">
    <text evidence="4">The sequence shown here is derived from an EMBL/GenBank/DDBJ whole genome shotgun (WGS) entry which is preliminary data.</text>
</comment>
<dbReference type="GO" id="GO:0007266">
    <property type="term" value="P:Rho protein signal transduction"/>
    <property type="evidence" value="ECO:0007669"/>
    <property type="project" value="TreeGrafter"/>
</dbReference>
<evidence type="ECO:0000313" key="4">
    <source>
        <dbReference type="EMBL" id="GMT23902.1"/>
    </source>
</evidence>
<dbReference type="Gene3D" id="1.10.555.10">
    <property type="entry name" value="Rho GTPase activation protein"/>
    <property type="match status" value="1"/>
</dbReference>
<dbReference type="Pfam" id="PF19518">
    <property type="entry name" value="RhoGAP_pG1_pG2"/>
    <property type="match status" value="1"/>
</dbReference>
<dbReference type="Pfam" id="PF00620">
    <property type="entry name" value="RhoGAP"/>
    <property type="match status" value="1"/>
</dbReference>
<feature type="compositionally biased region" description="Low complexity" evidence="1">
    <location>
        <begin position="41"/>
        <end position="56"/>
    </location>
</feature>
<dbReference type="GO" id="GO:0008361">
    <property type="term" value="P:regulation of cell size"/>
    <property type="evidence" value="ECO:0007669"/>
    <property type="project" value="TreeGrafter"/>
</dbReference>
<keyword evidence="5" id="KW-1185">Reference proteome</keyword>
<name>A0AAV5VW91_9BILA</name>
<dbReference type="GO" id="GO:0005096">
    <property type="term" value="F:GTPase activator activity"/>
    <property type="evidence" value="ECO:0007669"/>
    <property type="project" value="TreeGrafter"/>
</dbReference>
<feature type="region of interest" description="Disordered" evidence="1">
    <location>
        <begin position="467"/>
        <end position="496"/>
    </location>
</feature>
<reference evidence="4" key="1">
    <citation type="submission" date="2023-10" db="EMBL/GenBank/DDBJ databases">
        <title>Genome assembly of Pristionchus species.</title>
        <authorList>
            <person name="Yoshida K."/>
            <person name="Sommer R.J."/>
        </authorList>
    </citation>
    <scope>NUCLEOTIDE SEQUENCE</scope>
    <source>
        <strain evidence="4">RS5133</strain>
    </source>
</reference>
<feature type="compositionally biased region" description="Basic and acidic residues" evidence="1">
    <location>
        <begin position="292"/>
        <end position="305"/>
    </location>
</feature>
<feature type="compositionally biased region" description="Low complexity" evidence="1">
    <location>
        <begin position="307"/>
        <end position="323"/>
    </location>
</feature>
<feature type="non-terminal residue" evidence="4">
    <location>
        <position position="1"/>
    </location>
</feature>
<feature type="domain" description="Rho-GAP" evidence="2">
    <location>
        <begin position="667"/>
        <end position="863"/>
    </location>
</feature>
<proteinExistence type="predicted"/>
<dbReference type="PANTHER" id="PTHR46005:SF4">
    <property type="entry name" value="RHO GTPASE-ACTIVATING PROTEIN 190"/>
    <property type="match status" value="1"/>
</dbReference>
<feature type="compositionally biased region" description="Basic residues" evidence="1">
    <location>
        <begin position="542"/>
        <end position="557"/>
    </location>
</feature>